<protein>
    <submittedName>
        <fullName evidence="2">Uncharacterized protein</fullName>
    </submittedName>
</protein>
<name>A0A8J5CW67_CHIOP</name>
<accession>A0A8J5CW67</accession>
<proteinExistence type="predicted"/>
<sequence>MAPKKFPLGKPPPRQEATRCPCAGCIQEEEEEAGKEQQQQTGPKTKGKGKKKGLMRSEARLESPPTQRSRNLGVASVNTYLWLRSSMPMMSTPLETCPVTHLLTPRPPRNSTHMTPGNANILEDMEVAAAAEQASTP</sequence>
<feature type="region of interest" description="Disordered" evidence="1">
    <location>
        <begin position="30"/>
        <end position="72"/>
    </location>
</feature>
<gene>
    <name evidence="2" type="ORF">GWK47_006486</name>
</gene>
<evidence type="ECO:0000313" key="2">
    <source>
        <dbReference type="EMBL" id="KAG0721275.1"/>
    </source>
</evidence>
<keyword evidence="3" id="KW-1185">Reference proteome</keyword>
<evidence type="ECO:0000256" key="1">
    <source>
        <dbReference type="SAM" id="MobiDB-lite"/>
    </source>
</evidence>
<dbReference type="EMBL" id="JACEEZ010011449">
    <property type="protein sequence ID" value="KAG0721275.1"/>
    <property type="molecule type" value="Genomic_DNA"/>
</dbReference>
<feature type="compositionally biased region" description="Basic residues" evidence="1">
    <location>
        <begin position="45"/>
        <end position="54"/>
    </location>
</feature>
<evidence type="ECO:0000313" key="3">
    <source>
        <dbReference type="Proteomes" id="UP000770661"/>
    </source>
</evidence>
<dbReference type="AlphaFoldDB" id="A0A8J5CW67"/>
<dbReference type="Proteomes" id="UP000770661">
    <property type="component" value="Unassembled WGS sequence"/>
</dbReference>
<reference evidence="2" key="1">
    <citation type="submission" date="2020-07" db="EMBL/GenBank/DDBJ databases">
        <title>The High-quality genome of the commercially important snow crab, Chionoecetes opilio.</title>
        <authorList>
            <person name="Jeong J.-H."/>
            <person name="Ryu S."/>
        </authorList>
    </citation>
    <scope>NUCLEOTIDE SEQUENCE</scope>
    <source>
        <strain evidence="2">MADBK_172401_WGS</strain>
        <tissue evidence="2">Digestive gland</tissue>
    </source>
</reference>
<comment type="caution">
    <text evidence="2">The sequence shown here is derived from an EMBL/GenBank/DDBJ whole genome shotgun (WGS) entry which is preliminary data.</text>
</comment>
<organism evidence="2 3">
    <name type="scientific">Chionoecetes opilio</name>
    <name type="common">Atlantic snow crab</name>
    <name type="synonym">Cancer opilio</name>
    <dbReference type="NCBI Taxonomy" id="41210"/>
    <lineage>
        <taxon>Eukaryota</taxon>
        <taxon>Metazoa</taxon>
        <taxon>Ecdysozoa</taxon>
        <taxon>Arthropoda</taxon>
        <taxon>Crustacea</taxon>
        <taxon>Multicrustacea</taxon>
        <taxon>Malacostraca</taxon>
        <taxon>Eumalacostraca</taxon>
        <taxon>Eucarida</taxon>
        <taxon>Decapoda</taxon>
        <taxon>Pleocyemata</taxon>
        <taxon>Brachyura</taxon>
        <taxon>Eubrachyura</taxon>
        <taxon>Majoidea</taxon>
        <taxon>Majidae</taxon>
        <taxon>Chionoecetes</taxon>
    </lineage>
</organism>